<feature type="chain" id="PRO_5038903326" evidence="6">
    <location>
        <begin position="31"/>
        <end position="415"/>
    </location>
</feature>
<gene>
    <name evidence="7" type="ORF">EDM22_01290</name>
</gene>
<feature type="signal peptide" evidence="6">
    <location>
        <begin position="1"/>
        <end position="30"/>
    </location>
</feature>
<comment type="caution">
    <text evidence="7">The sequence shown here is derived from an EMBL/GenBank/DDBJ whole genome shotgun (WGS) entry which is preliminary data.</text>
</comment>
<keyword evidence="3" id="KW-0472">Membrane</keyword>
<dbReference type="OrthoDB" id="9780991at2"/>
<dbReference type="EMBL" id="RHHB01000001">
    <property type="protein sequence ID" value="RNB52367.1"/>
    <property type="molecule type" value="Genomic_DNA"/>
</dbReference>
<sequence length="415" mass="43715">MKSYARAALAAATVAALGLTVSGCTSDAGATADNGPLTVWIMGDSGKNFEQLVAPWVEESGTEVEVVAVPWDGIDERLTTAVASGSGPDVLQVGLSKLRTYADAGALLPLDEYLDDHPALAAENFAAGIGGEASAVAGEIVSIPWVSDTRVLFTRTDILAENGIDTPPTTWEQLRADAKTLAARGEGQYGYYIPQWDSPLPVVMTWSNGGDIIDADGNVDFDTPEFAEAVDLYTGLYADGSVPTNGDFDQTQGFISGVAPMLISGPYLAKSIADSAPELDGKWQVTTVPEGSASATSLFAGSNLAVWHNTTQVDASLELIEYLSQPETQLEWYSINGELPTAVDALENEEFLSDPLVAVYSEQLADARILPLVPNWDGGVGADLLTALNSIALNGEDRDTALETLYSKTEGVSIN</sequence>
<reference evidence="7 8" key="1">
    <citation type="submission" date="2018-10" db="EMBL/GenBank/DDBJ databases">
        <title>Isolation, diversity and antibacterial activity of antinobacteria from the wheat rhizosphere soil.</title>
        <authorList>
            <person name="Sun T."/>
        </authorList>
    </citation>
    <scope>NUCLEOTIDE SEQUENCE [LARGE SCALE GENOMIC DNA]</scope>
    <source>
        <strain evidence="7 8">SJ-23</strain>
    </source>
</reference>
<dbReference type="PANTHER" id="PTHR43649:SF33">
    <property type="entry name" value="POLYGALACTURONAN_RHAMNOGALACTURONAN-BINDING PROTEIN YTCQ"/>
    <property type="match status" value="1"/>
</dbReference>
<proteinExistence type="predicted"/>
<dbReference type="PROSITE" id="PS51257">
    <property type="entry name" value="PROKAR_LIPOPROTEIN"/>
    <property type="match status" value="1"/>
</dbReference>
<keyword evidence="5" id="KW-0449">Lipoprotein</keyword>
<evidence type="ECO:0000256" key="1">
    <source>
        <dbReference type="ARBA" id="ARBA00022475"/>
    </source>
</evidence>
<dbReference type="AlphaFoldDB" id="A0A3M8ANY5"/>
<evidence type="ECO:0000256" key="5">
    <source>
        <dbReference type="ARBA" id="ARBA00023288"/>
    </source>
</evidence>
<evidence type="ECO:0000256" key="3">
    <source>
        <dbReference type="ARBA" id="ARBA00023136"/>
    </source>
</evidence>
<evidence type="ECO:0000313" key="7">
    <source>
        <dbReference type="EMBL" id="RNB52367.1"/>
    </source>
</evidence>
<dbReference type="Proteomes" id="UP000275048">
    <property type="component" value="Unassembled WGS sequence"/>
</dbReference>
<name>A0A3M8ANY5_9MICO</name>
<dbReference type="PANTHER" id="PTHR43649">
    <property type="entry name" value="ARABINOSE-BINDING PROTEIN-RELATED"/>
    <property type="match status" value="1"/>
</dbReference>
<evidence type="ECO:0000313" key="8">
    <source>
        <dbReference type="Proteomes" id="UP000275048"/>
    </source>
</evidence>
<evidence type="ECO:0000256" key="2">
    <source>
        <dbReference type="ARBA" id="ARBA00022729"/>
    </source>
</evidence>
<dbReference type="InterPro" id="IPR050490">
    <property type="entry name" value="Bact_solute-bd_prot1"/>
</dbReference>
<dbReference type="RefSeq" id="WP_122935204.1">
    <property type="nucleotide sequence ID" value="NZ_JBHSNT010000007.1"/>
</dbReference>
<keyword evidence="2 6" id="KW-0732">Signal</keyword>
<evidence type="ECO:0000256" key="6">
    <source>
        <dbReference type="SAM" id="SignalP"/>
    </source>
</evidence>
<evidence type="ECO:0000256" key="4">
    <source>
        <dbReference type="ARBA" id="ARBA00023139"/>
    </source>
</evidence>
<organism evidence="7 8">
    <name type="scientific">Agromyces tardus</name>
    <dbReference type="NCBI Taxonomy" id="2583849"/>
    <lineage>
        <taxon>Bacteria</taxon>
        <taxon>Bacillati</taxon>
        <taxon>Actinomycetota</taxon>
        <taxon>Actinomycetes</taxon>
        <taxon>Micrococcales</taxon>
        <taxon>Microbacteriaceae</taxon>
        <taxon>Agromyces</taxon>
    </lineage>
</organism>
<dbReference type="Gene3D" id="3.40.190.10">
    <property type="entry name" value="Periplasmic binding protein-like II"/>
    <property type="match status" value="2"/>
</dbReference>
<accession>A0A3M8ANY5</accession>
<keyword evidence="4" id="KW-0564">Palmitate</keyword>
<keyword evidence="1" id="KW-1003">Cell membrane</keyword>
<dbReference type="Pfam" id="PF01547">
    <property type="entry name" value="SBP_bac_1"/>
    <property type="match status" value="1"/>
</dbReference>
<dbReference type="SUPFAM" id="SSF53850">
    <property type="entry name" value="Periplasmic binding protein-like II"/>
    <property type="match status" value="1"/>
</dbReference>
<protein>
    <submittedName>
        <fullName evidence="7">Extracellular solute-binding protein</fullName>
    </submittedName>
</protein>
<dbReference type="InterPro" id="IPR006059">
    <property type="entry name" value="SBP"/>
</dbReference>
<keyword evidence="8" id="KW-1185">Reference proteome</keyword>